<keyword evidence="2" id="KW-1185">Reference proteome</keyword>
<accession>A0ACC1R9I1</accession>
<evidence type="ECO:0000313" key="2">
    <source>
        <dbReference type="Proteomes" id="UP001148737"/>
    </source>
</evidence>
<gene>
    <name evidence="1" type="ORF">NLG97_g6</name>
</gene>
<organism evidence="1 2">
    <name type="scientific">Lecanicillium saksenae</name>
    <dbReference type="NCBI Taxonomy" id="468837"/>
    <lineage>
        <taxon>Eukaryota</taxon>
        <taxon>Fungi</taxon>
        <taxon>Dikarya</taxon>
        <taxon>Ascomycota</taxon>
        <taxon>Pezizomycotina</taxon>
        <taxon>Sordariomycetes</taxon>
        <taxon>Hypocreomycetidae</taxon>
        <taxon>Hypocreales</taxon>
        <taxon>Cordycipitaceae</taxon>
        <taxon>Lecanicillium</taxon>
    </lineage>
</organism>
<dbReference type="Proteomes" id="UP001148737">
    <property type="component" value="Unassembled WGS sequence"/>
</dbReference>
<evidence type="ECO:0000313" key="1">
    <source>
        <dbReference type="EMBL" id="KAJ3499822.1"/>
    </source>
</evidence>
<name>A0ACC1R9I1_9HYPO</name>
<comment type="caution">
    <text evidence="1">The sequence shown here is derived from an EMBL/GenBank/DDBJ whole genome shotgun (WGS) entry which is preliminary data.</text>
</comment>
<protein>
    <submittedName>
        <fullName evidence="1">Uncharacterized protein</fullName>
    </submittedName>
</protein>
<dbReference type="EMBL" id="JANAKD010000001">
    <property type="protein sequence ID" value="KAJ3499822.1"/>
    <property type="molecule type" value="Genomic_DNA"/>
</dbReference>
<reference evidence="1" key="1">
    <citation type="submission" date="2022-07" db="EMBL/GenBank/DDBJ databases">
        <title>Genome Sequence of Lecanicillium saksenae.</title>
        <authorList>
            <person name="Buettner E."/>
        </authorList>
    </citation>
    <scope>NUCLEOTIDE SEQUENCE</scope>
    <source>
        <strain evidence="1">VT-O1</strain>
    </source>
</reference>
<proteinExistence type="predicted"/>
<sequence>MIAFVNPLRMRLILCALLILLTGASALRHDRLFNSAIRFSRSEGSSGTNLTLKANSSLTESVELVEVAQAEARDRNARLLGNPRRNKYELRSASARLNSPASSLQENGTVQYSTYDGTGVNGTVSAALSLVAEAFGANLTAQNDRLEKRGGYWMEQMVQNGASPFAPPGYKVWRNVKDYGAVGDGVHDDTTAINRAISDGNRCGPDCGSSTTLQASVYFPAGTYLVSRSIVAYYFTQMIGDATNPPIIKVAPSFVGLGVISSDVYIEGGNGASWYINQNNFYRQVRNFVIDMTAGPARDYIAGIHWQVAQATSLQNIKFRMSTAAGNNQQGIFMENGSGGFMSDLEFTGGTLGAYVGNQQFTVRNLRFSGQLTRAIEIHWDWGWTWKGLQIDNCPIGIIISGPDPDALGSAIFLDSAFRNVNIGIQLKAPGSSYGKITVNLFNLQVSNVPAVVQYTDGKTLLTGSGGAQTIQAWGVGKRYDTRNGESSGVWQPGAHYSRFPEISSSLVANGKFFERSKPQYEGVAASQFMNIKMAPYSAAGDGHTDDTQVLNRAMRDSADSGRILWIPSGVYLVSDTVFIPSGAKVVGQAWSQIMGFGAKFADIDRPLPVVKVGNPGDIGAMEIQDLLFTVKGGTAGAIVLQWNIHESSPGSAAMWDTHIRVGGAAGSDLQASHCPKLTGSVRKECIAASMLVHITSKASAYFENTWFWVADHDIDVLAQTQIDVYVGRESTGPVWLYGTASEHCVLYQYQTINAANIFMGMIQTESPYYQSAPGAPKPFSTASVFPSDPAWDYCDPSATNCAFSWAVRVINSINIYIYGAGLYSWFNQYDQACVAAENCQDRIFEITSSSAIWVYSLITKAAVEMISPSGGTSVIGKDNKINYCDIIMAWMGSAGGDVGSGGAIHHSPASATVISFPATSVAPTQTFTIAGPVVSQIDFTDNDGNQNLPPGPGSSVCARCDLCRLITSTCCGVQGGVSNPIEIGARVPIPRPMFLPPGFIPNQPVTDKNGATFAAGQPLSQEILVPIGAIFPVPFLIPAGLPLSDTWSPDARNNTSNSTLYLIPGFWNGPRTIHWSPPPITIGSDPTKTTTTIPPYTTELIKISRTTIETKKSQPTQTIYPKPGRKPLCFKLPILRIRICPPALKIFPPIPPVTIIPIPPGGKPEPTNTNNEPTPEEEQEEEEDEDEEEEPQLCASDPYSDDSDGTDDGTYPGAGMDNSPDDYQPPGAGIGRPTTDIITATKTVTVTPTVTVTTDVTITIAPTDYYKFTSTRGSGDTVVCQSSGVIDFYGEKITTCEGERSMIPRTTTSEPPPPPPPPAQTIAWGWFQQTVLTTDCSVKCRTSTDQSAYALPINNPCHAHAGYQARGSDGYYLGDAMYDKKMTFPDGVCGSPKPYICTNPDPHNVDTWKCLDESGDTLSTCELTSRSAFDWKSTYCNPNPFSGTTYKLVFRCATSFSSINCT</sequence>